<dbReference type="InterPro" id="IPR051052">
    <property type="entry name" value="Diverse_substrate_MTase"/>
</dbReference>
<evidence type="ECO:0000256" key="1">
    <source>
        <dbReference type="ARBA" id="ARBA00008361"/>
    </source>
</evidence>
<protein>
    <submittedName>
        <fullName evidence="5">Class I SAM-dependent methyltransferase</fullName>
        <ecNumber evidence="5">2.1.-.-</ecNumber>
    </submittedName>
</protein>
<evidence type="ECO:0000313" key="6">
    <source>
        <dbReference type="Proteomes" id="UP001312865"/>
    </source>
</evidence>
<feature type="domain" description="Methyltransferase type 11" evidence="4">
    <location>
        <begin position="41"/>
        <end position="134"/>
    </location>
</feature>
<dbReference type="CDD" id="cd02440">
    <property type="entry name" value="AdoMet_MTases"/>
    <property type="match status" value="1"/>
</dbReference>
<comment type="similarity">
    <text evidence="1">Belongs to the methyltransferase superfamily.</text>
</comment>
<dbReference type="EC" id="2.1.-.-" evidence="5"/>
<dbReference type="SUPFAM" id="SSF53335">
    <property type="entry name" value="S-adenosyl-L-methionine-dependent methyltransferases"/>
    <property type="match status" value="1"/>
</dbReference>
<keyword evidence="2 5" id="KW-0489">Methyltransferase</keyword>
<reference evidence="5 6" key="1">
    <citation type="journal article" date="2018" name="J. Microbiol.">
        <title>Bacillus spongiae sp. nov., isolated from sponge of Jeju Island.</title>
        <authorList>
            <person name="Lee G.E."/>
            <person name="Im W.T."/>
            <person name="Park J.S."/>
        </authorList>
    </citation>
    <scope>NUCLEOTIDE SEQUENCE [LARGE SCALE GENOMIC DNA]</scope>
    <source>
        <strain evidence="5 6">135PIL107-10</strain>
    </source>
</reference>
<dbReference type="Pfam" id="PF08241">
    <property type="entry name" value="Methyltransf_11"/>
    <property type="match status" value="1"/>
</dbReference>
<evidence type="ECO:0000256" key="2">
    <source>
        <dbReference type="ARBA" id="ARBA00022603"/>
    </source>
</evidence>
<dbReference type="Proteomes" id="UP001312865">
    <property type="component" value="Unassembled WGS sequence"/>
</dbReference>
<evidence type="ECO:0000313" key="5">
    <source>
        <dbReference type="EMBL" id="MEI5907411.1"/>
    </source>
</evidence>
<dbReference type="PANTHER" id="PTHR44942">
    <property type="entry name" value="METHYLTRANSF_11 DOMAIN-CONTAINING PROTEIN"/>
    <property type="match status" value="1"/>
</dbReference>
<accession>A0ABU8HDW4</accession>
<proteinExistence type="inferred from homology"/>
<dbReference type="GO" id="GO:0032259">
    <property type="term" value="P:methylation"/>
    <property type="evidence" value="ECO:0007669"/>
    <property type="project" value="UniProtKB-KW"/>
</dbReference>
<gene>
    <name evidence="5" type="ORF">WAK64_10115</name>
</gene>
<keyword evidence="6" id="KW-1185">Reference proteome</keyword>
<comment type="caution">
    <text evidence="5">The sequence shown here is derived from an EMBL/GenBank/DDBJ whole genome shotgun (WGS) entry which is preliminary data.</text>
</comment>
<organism evidence="5 6">
    <name type="scientific">Bacillus spongiae</name>
    <dbReference type="NCBI Taxonomy" id="2683610"/>
    <lineage>
        <taxon>Bacteria</taxon>
        <taxon>Bacillati</taxon>
        <taxon>Bacillota</taxon>
        <taxon>Bacilli</taxon>
        <taxon>Bacillales</taxon>
        <taxon>Bacillaceae</taxon>
        <taxon>Bacillus</taxon>
    </lineage>
</organism>
<dbReference type="RefSeq" id="WP_336586849.1">
    <property type="nucleotide sequence ID" value="NZ_JBBAXC010000007.1"/>
</dbReference>
<evidence type="ECO:0000259" key="4">
    <source>
        <dbReference type="Pfam" id="PF08241"/>
    </source>
</evidence>
<evidence type="ECO:0000256" key="3">
    <source>
        <dbReference type="ARBA" id="ARBA00022679"/>
    </source>
</evidence>
<dbReference type="EMBL" id="JBBAXC010000007">
    <property type="protein sequence ID" value="MEI5907411.1"/>
    <property type="molecule type" value="Genomic_DNA"/>
</dbReference>
<dbReference type="GO" id="GO:0008168">
    <property type="term" value="F:methyltransferase activity"/>
    <property type="evidence" value="ECO:0007669"/>
    <property type="project" value="UniProtKB-KW"/>
</dbReference>
<dbReference type="PANTHER" id="PTHR44942:SF4">
    <property type="entry name" value="METHYLTRANSFERASE TYPE 11 DOMAIN-CONTAINING PROTEIN"/>
    <property type="match status" value="1"/>
</dbReference>
<sequence>MKSIESGKVTQPYIKSRDEIPNSFFDSLLFRGIQFKGKRIVDLGAGTGTLTRKIHKRGGDIVGIEPSSLINIAEQLNEKYMTTVPYRKEYAENVSLTENECDMVVAFRSWQWFERQKVLGEINRILKKNGIFIVADSTISQRTPVVEETFSLLKRYLPEGFWENNARKPHINNLPVEWFTEWTDSGFDTRDVYKKYYDVPFTIDEWCDCIRFEFESLTMEMDRLEEGLQALKEHLRNDFQMNESFLIRHSYQVVILHKLDE</sequence>
<keyword evidence="3 5" id="KW-0808">Transferase</keyword>
<dbReference type="Gene3D" id="3.40.50.150">
    <property type="entry name" value="Vaccinia Virus protein VP39"/>
    <property type="match status" value="1"/>
</dbReference>
<name>A0ABU8HDW4_9BACI</name>
<dbReference type="InterPro" id="IPR013216">
    <property type="entry name" value="Methyltransf_11"/>
</dbReference>
<dbReference type="InterPro" id="IPR029063">
    <property type="entry name" value="SAM-dependent_MTases_sf"/>
</dbReference>